<feature type="signal peptide" evidence="2">
    <location>
        <begin position="1"/>
        <end position="32"/>
    </location>
</feature>
<name>A0A5C6EQL9_9BACT</name>
<organism evidence="3 4">
    <name type="scientific">Rubripirellula reticaptiva</name>
    <dbReference type="NCBI Taxonomy" id="2528013"/>
    <lineage>
        <taxon>Bacteria</taxon>
        <taxon>Pseudomonadati</taxon>
        <taxon>Planctomycetota</taxon>
        <taxon>Planctomycetia</taxon>
        <taxon>Pirellulales</taxon>
        <taxon>Pirellulaceae</taxon>
        <taxon>Rubripirellula</taxon>
    </lineage>
</organism>
<dbReference type="RefSeq" id="WP_146535901.1">
    <property type="nucleotide sequence ID" value="NZ_SJPX01000004.1"/>
</dbReference>
<dbReference type="Pfam" id="PF07643">
    <property type="entry name" value="DUF1598"/>
    <property type="match status" value="1"/>
</dbReference>
<keyword evidence="4" id="KW-1185">Reference proteome</keyword>
<feature type="chain" id="PRO_5022742253" description="DUF1598 domain-containing protein" evidence="2">
    <location>
        <begin position="33"/>
        <end position="474"/>
    </location>
</feature>
<dbReference type="OrthoDB" id="233246at2"/>
<dbReference type="Proteomes" id="UP000317977">
    <property type="component" value="Unassembled WGS sequence"/>
</dbReference>
<proteinExistence type="predicted"/>
<evidence type="ECO:0000313" key="4">
    <source>
        <dbReference type="Proteomes" id="UP000317977"/>
    </source>
</evidence>
<keyword evidence="2" id="KW-0732">Signal</keyword>
<dbReference type="InterPro" id="IPR011487">
    <property type="entry name" value="DUF1598"/>
</dbReference>
<comment type="caution">
    <text evidence="3">The sequence shown here is derived from an EMBL/GenBank/DDBJ whole genome shotgun (WGS) entry which is preliminary data.</text>
</comment>
<reference evidence="3 4" key="1">
    <citation type="submission" date="2019-02" db="EMBL/GenBank/DDBJ databases">
        <title>Deep-cultivation of Planctomycetes and their phenomic and genomic characterization uncovers novel biology.</title>
        <authorList>
            <person name="Wiegand S."/>
            <person name="Jogler M."/>
            <person name="Boedeker C."/>
            <person name="Pinto D."/>
            <person name="Vollmers J."/>
            <person name="Rivas-Marin E."/>
            <person name="Kohn T."/>
            <person name="Peeters S.H."/>
            <person name="Heuer A."/>
            <person name="Rast P."/>
            <person name="Oberbeckmann S."/>
            <person name="Bunk B."/>
            <person name="Jeske O."/>
            <person name="Meyerdierks A."/>
            <person name="Storesund J.E."/>
            <person name="Kallscheuer N."/>
            <person name="Luecker S."/>
            <person name="Lage O.M."/>
            <person name="Pohl T."/>
            <person name="Merkel B.J."/>
            <person name="Hornburger P."/>
            <person name="Mueller R.-W."/>
            <person name="Bruemmer F."/>
            <person name="Labrenz M."/>
            <person name="Spormann A.M."/>
            <person name="Op Den Camp H."/>
            <person name="Overmann J."/>
            <person name="Amann R."/>
            <person name="Jetten M.S.M."/>
            <person name="Mascher T."/>
            <person name="Medema M.H."/>
            <person name="Devos D.P."/>
            <person name="Kaster A.-K."/>
            <person name="Ovreas L."/>
            <person name="Rohde M."/>
            <person name="Galperin M.Y."/>
            <person name="Jogler C."/>
        </authorList>
    </citation>
    <scope>NUCLEOTIDE SEQUENCE [LARGE SCALE GENOMIC DNA]</scope>
    <source>
        <strain evidence="3 4">Poly59</strain>
    </source>
</reference>
<protein>
    <recommendedName>
        <fullName evidence="5">DUF1598 domain-containing protein</fullName>
    </recommendedName>
</protein>
<evidence type="ECO:0008006" key="5">
    <source>
        <dbReference type="Google" id="ProtNLM"/>
    </source>
</evidence>
<evidence type="ECO:0000256" key="2">
    <source>
        <dbReference type="SAM" id="SignalP"/>
    </source>
</evidence>
<accession>A0A5C6EQL9</accession>
<gene>
    <name evidence="3" type="ORF">Poly59_43110</name>
</gene>
<evidence type="ECO:0000256" key="1">
    <source>
        <dbReference type="SAM" id="MobiDB-lite"/>
    </source>
</evidence>
<feature type="region of interest" description="Disordered" evidence="1">
    <location>
        <begin position="450"/>
        <end position="474"/>
    </location>
</feature>
<sequence precursor="true">MNLFKRYRFYTQAVCLPIAMVTMAMLASQATANNNGGNGQTTALIGQPIAGIDVDAGGVLRVKQFDARVAAQRLAAARAKLGAGEANVMVPSKLRKISLNRLETAIADRIANGQNIEEEMQALAGLTAVEYVFYYPDTQDIVIAGPAEGFFADPTDRLIGMETGRPVVLLEDMVTALRAYAPGNKATSVISVSIDPTAEGLQAMQNFLASVRGRVQPSDAQRLAAGLKNNLGLQTVTFKGIPTDTHFARVLVEADYRMKLIGIGLEKLPVRVQSYIDRASPASVAANAMERWYFQPNYDGVAVSEDGLAMKIQERGVQLVGANERVAAGGQRVKGGRANAASQAFCNDFTKHFNLIASRVRIYGELRQLIDVAIAAAYIQEQDFYGQASWDAAVLMDESKVSVETYTSPEQVETAVNAVWKGNTLMTPLGGGVQMQPRIALSKKNIKVDTSGENNQAKQSAGPADLAAGQWWWD</sequence>
<evidence type="ECO:0000313" key="3">
    <source>
        <dbReference type="EMBL" id="TWU49689.1"/>
    </source>
</evidence>
<dbReference type="AlphaFoldDB" id="A0A5C6EQL9"/>
<dbReference type="EMBL" id="SJPX01000004">
    <property type="protein sequence ID" value="TWU49689.1"/>
    <property type="molecule type" value="Genomic_DNA"/>
</dbReference>